<protein>
    <submittedName>
        <fullName evidence="1">Uncharacterized protein</fullName>
    </submittedName>
</protein>
<reference evidence="1 2" key="1">
    <citation type="submission" date="2024-08" db="EMBL/GenBank/DDBJ databases">
        <title>Insights into the chromosomal genome structure of Flemingia macrophylla.</title>
        <authorList>
            <person name="Ding Y."/>
            <person name="Zhao Y."/>
            <person name="Bi W."/>
            <person name="Wu M."/>
            <person name="Zhao G."/>
            <person name="Gong Y."/>
            <person name="Li W."/>
            <person name="Zhang P."/>
        </authorList>
    </citation>
    <scope>NUCLEOTIDE SEQUENCE [LARGE SCALE GENOMIC DNA]</scope>
    <source>
        <strain evidence="1">DYQJB</strain>
        <tissue evidence="1">Leaf</tissue>
    </source>
</reference>
<dbReference type="EMBL" id="JBGMDY010000002">
    <property type="protein sequence ID" value="KAL2344556.1"/>
    <property type="molecule type" value="Genomic_DNA"/>
</dbReference>
<name>A0ABD1N8Y4_9FABA</name>
<dbReference type="Proteomes" id="UP001603857">
    <property type="component" value="Unassembled WGS sequence"/>
</dbReference>
<evidence type="ECO:0000313" key="2">
    <source>
        <dbReference type="Proteomes" id="UP001603857"/>
    </source>
</evidence>
<proteinExistence type="predicted"/>
<accession>A0ABD1N8Y4</accession>
<sequence length="173" mass="19560">MESELFRCDAPVGHRALCPLNSLLVGARMRIFIDEGVMARRKQFVGTWLPLANPCVPQLYLQKKTQNFEKMPSPRDFNVLHLLINRTRDLTNSQYVERLRAMAAPAVPWAFLKVLSDHPEFTPLAPNVKPPNMIPVSKPKISYVQATSKTCNVPSSQLPQPCWKGDRIAVEIP</sequence>
<dbReference type="AlphaFoldDB" id="A0ABD1N8Y4"/>
<organism evidence="1 2">
    <name type="scientific">Flemingia macrophylla</name>
    <dbReference type="NCBI Taxonomy" id="520843"/>
    <lineage>
        <taxon>Eukaryota</taxon>
        <taxon>Viridiplantae</taxon>
        <taxon>Streptophyta</taxon>
        <taxon>Embryophyta</taxon>
        <taxon>Tracheophyta</taxon>
        <taxon>Spermatophyta</taxon>
        <taxon>Magnoliopsida</taxon>
        <taxon>eudicotyledons</taxon>
        <taxon>Gunneridae</taxon>
        <taxon>Pentapetalae</taxon>
        <taxon>rosids</taxon>
        <taxon>fabids</taxon>
        <taxon>Fabales</taxon>
        <taxon>Fabaceae</taxon>
        <taxon>Papilionoideae</taxon>
        <taxon>50 kb inversion clade</taxon>
        <taxon>NPAAA clade</taxon>
        <taxon>indigoferoid/millettioid clade</taxon>
        <taxon>Phaseoleae</taxon>
        <taxon>Flemingia</taxon>
    </lineage>
</organism>
<gene>
    <name evidence="1" type="ORF">Fmac_005841</name>
</gene>
<evidence type="ECO:0000313" key="1">
    <source>
        <dbReference type="EMBL" id="KAL2344556.1"/>
    </source>
</evidence>
<keyword evidence="2" id="KW-1185">Reference proteome</keyword>
<comment type="caution">
    <text evidence="1">The sequence shown here is derived from an EMBL/GenBank/DDBJ whole genome shotgun (WGS) entry which is preliminary data.</text>
</comment>